<keyword evidence="1" id="KW-0391">Immunity</keyword>
<dbReference type="InterPro" id="IPR036179">
    <property type="entry name" value="Ig-like_dom_sf"/>
</dbReference>
<dbReference type="InterPro" id="IPR003599">
    <property type="entry name" value="Ig_sub"/>
</dbReference>
<keyword evidence="3" id="KW-1280">Immunoglobulin</keyword>
<dbReference type="PANTHER" id="PTHR23266">
    <property type="entry name" value="IMMUNOGLOBULIN HEAVY CHAIN"/>
    <property type="match status" value="1"/>
</dbReference>
<dbReference type="GO" id="GO:0002250">
    <property type="term" value="P:adaptive immune response"/>
    <property type="evidence" value="ECO:0007669"/>
    <property type="project" value="UniProtKB-KW"/>
</dbReference>
<sequence length="209" mass="23075">GDVKKPGDSLRLSCKASGFTFSNHWITWFRQAPGKGLQWVSEISKDGSSTNYADSVKGRFTISRDNSNSLAYLQMTGLRAEDTARYYCARDTVTRNLFVVMQKPRLRNPPFPHSAHEGSRSTNSSSRGTAVRAVPSDTCQWSRSRLGRGMNRGLIPALSPSPKLSLLSSGWVTPPQSPTPVTGRSTALLRVWGLQSRDSPRTLFIFTPL</sequence>
<dbReference type="GO" id="GO:0005576">
    <property type="term" value="C:extracellular region"/>
    <property type="evidence" value="ECO:0007669"/>
    <property type="project" value="UniProtKB-ARBA"/>
</dbReference>
<keyword evidence="2" id="KW-1064">Adaptive immunity</keyword>
<feature type="compositionally biased region" description="Low complexity" evidence="4">
    <location>
        <begin position="120"/>
        <end position="129"/>
    </location>
</feature>
<dbReference type="SMART" id="SM00409">
    <property type="entry name" value="IG"/>
    <property type="match status" value="1"/>
</dbReference>
<evidence type="ECO:0000256" key="2">
    <source>
        <dbReference type="ARBA" id="ARBA00023130"/>
    </source>
</evidence>
<keyword evidence="7" id="KW-1185">Reference proteome</keyword>
<dbReference type="InterPro" id="IPR013106">
    <property type="entry name" value="Ig_V-set"/>
</dbReference>
<protein>
    <recommendedName>
        <fullName evidence="5">Ig-like domain-containing protein</fullName>
    </recommendedName>
</protein>
<organism evidence="6 7">
    <name type="scientific">Chrysemys picta bellii</name>
    <name type="common">Western painted turtle</name>
    <name type="synonym">Emys bellii</name>
    <dbReference type="NCBI Taxonomy" id="8478"/>
    <lineage>
        <taxon>Eukaryota</taxon>
        <taxon>Metazoa</taxon>
        <taxon>Chordata</taxon>
        <taxon>Craniata</taxon>
        <taxon>Vertebrata</taxon>
        <taxon>Euteleostomi</taxon>
        <taxon>Archelosauria</taxon>
        <taxon>Testudinata</taxon>
        <taxon>Testudines</taxon>
        <taxon>Cryptodira</taxon>
        <taxon>Durocryptodira</taxon>
        <taxon>Testudinoidea</taxon>
        <taxon>Emydidae</taxon>
        <taxon>Chrysemys</taxon>
    </lineage>
</organism>
<dbReference type="Proteomes" id="UP000694380">
    <property type="component" value="Unplaced"/>
</dbReference>
<evidence type="ECO:0000313" key="6">
    <source>
        <dbReference type="Ensembl" id="ENSCPBP00000020196.1"/>
    </source>
</evidence>
<dbReference type="AlphaFoldDB" id="A0A8C3P6X6"/>
<evidence type="ECO:0000313" key="7">
    <source>
        <dbReference type="Proteomes" id="UP000694380"/>
    </source>
</evidence>
<evidence type="ECO:0000259" key="5">
    <source>
        <dbReference type="PROSITE" id="PS50835"/>
    </source>
</evidence>
<reference evidence="6" key="2">
    <citation type="submission" date="2025-09" db="UniProtKB">
        <authorList>
            <consortium name="Ensembl"/>
        </authorList>
    </citation>
    <scope>IDENTIFICATION</scope>
</reference>
<dbReference type="PROSITE" id="PS50835">
    <property type="entry name" value="IG_LIKE"/>
    <property type="match status" value="1"/>
</dbReference>
<name>A0A8C3P6X6_CHRPI</name>
<dbReference type="GO" id="GO:0019814">
    <property type="term" value="C:immunoglobulin complex"/>
    <property type="evidence" value="ECO:0007669"/>
    <property type="project" value="UniProtKB-KW"/>
</dbReference>
<accession>A0A8C3P6X6</accession>
<reference evidence="6" key="1">
    <citation type="submission" date="2025-08" db="UniProtKB">
        <authorList>
            <consortium name="Ensembl"/>
        </authorList>
    </citation>
    <scope>IDENTIFICATION</scope>
</reference>
<dbReference type="InterPro" id="IPR050199">
    <property type="entry name" value="IgHV"/>
</dbReference>
<evidence type="ECO:0000256" key="1">
    <source>
        <dbReference type="ARBA" id="ARBA00022859"/>
    </source>
</evidence>
<feature type="region of interest" description="Disordered" evidence="4">
    <location>
        <begin position="108"/>
        <end position="139"/>
    </location>
</feature>
<dbReference type="InterPro" id="IPR013783">
    <property type="entry name" value="Ig-like_fold"/>
</dbReference>
<dbReference type="GeneTree" id="ENSGT01050000244936"/>
<dbReference type="InterPro" id="IPR007110">
    <property type="entry name" value="Ig-like_dom"/>
</dbReference>
<proteinExistence type="predicted"/>
<evidence type="ECO:0000256" key="4">
    <source>
        <dbReference type="SAM" id="MobiDB-lite"/>
    </source>
</evidence>
<dbReference type="SUPFAM" id="SSF48726">
    <property type="entry name" value="Immunoglobulin"/>
    <property type="match status" value="1"/>
</dbReference>
<feature type="domain" description="Ig-like" evidence="5">
    <location>
        <begin position="1"/>
        <end position="88"/>
    </location>
</feature>
<evidence type="ECO:0000256" key="3">
    <source>
        <dbReference type="ARBA" id="ARBA00043265"/>
    </source>
</evidence>
<dbReference type="SMART" id="SM00406">
    <property type="entry name" value="IGv"/>
    <property type="match status" value="1"/>
</dbReference>
<dbReference type="Pfam" id="PF07686">
    <property type="entry name" value="V-set"/>
    <property type="match status" value="1"/>
</dbReference>
<dbReference type="FunFam" id="2.60.40.10:FF:002198">
    <property type="entry name" value="Immunoglobulin heavy variable 5-2"/>
    <property type="match status" value="1"/>
</dbReference>
<dbReference type="Gene3D" id="2.60.40.10">
    <property type="entry name" value="Immunoglobulins"/>
    <property type="match status" value="1"/>
</dbReference>
<dbReference type="Ensembl" id="ENSCPBT00000023769.1">
    <property type="protein sequence ID" value="ENSCPBP00000020196.1"/>
    <property type="gene ID" value="ENSCPBG00000014525.1"/>
</dbReference>